<evidence type="ECO:0000256" key="1">
    <source>
        <dbReference type="PROSITE-ProRule" id="PRU00371"/>
    </source>
</evidence>
<dbReference type="GeneID" id="9802855"/>
<dbReference type="CTD" id="9802855"/>
<dbReference type="InterPro" id="IPR004210">
    <property type="entry name" value="BESS_motif"/>
</dbReference>
<proteinExistence type="predicted"/>
<dbReference type="PANTHER" id="PTHR12243">
    <property type="entry name" value="MADF DOMAIN TRANSCRIPTION FACTOR"/>
    <property type="match status" value="1"/>
</dbReference>
<dbReference type="GO" id="GO:0006357">
    <property type="term" value="P:regulation of transcription by RNA polymerase II"/>
    <property type="evidence" value="ECO:0007669"/>
    <property type="project" value="TreeGrafter"/>
</dbReference>
<dbReference type="Proteomes" id="UP000483820">
    <property type="component" value="Chromosome II"/>
</dbReference>
<dbReference type="GO" id="GO:0005634">
    <property type="term" value="C:nucleus"/>
    <property type="evidence" value="ECO:0007669"/>
    <property type="project" value="UniProtKB-SubCell"/>
</dbReference>
<dbReference type="Pfam" id="PF10545">
    <property type="entry name" value="MADF_DNA_bdg"/>
    <property type="match status" value="2"/>
</dbReference>
<reference evidence="4 5" key="1">
    <citation type="submission" date="2019-12" db="EMBL/GenBank/DDBJ databases">
        <title>Chromosome-level assembly of the Caenorhabditis remanei genome.</title>
        <authorList>
            <person name="Teterina A.A."/>
            <person name="Willis J.H."/>
            <person name="Phillips P.C."/>
        </authorList>
    </citation>
    <scope>NUCLEOTIDE SEQUENCE [LARGE SCALE GENOMIC DNA]</scope>
    <source>
        <strain evidence="4 5">PX506</strain>
        <tissue evidence="4">Whole organism</tissue>
    </source>
</reference>
<comment type="subcellular location">
    <subcellularLocation>
        <location evidence="1">Nucleus</location>
    </subcellularLocation>
</comment>
<evidence type="ECO:0008006" key="6">
    <source>
        <dbReference type="Google" id="ProtNLM"/>
    </source>
</evidence>
<dbReference type="PANTHER" id="PTHR12243:SF57">
    <property type="entry name" value="ALCOHOL DEHYDROGENASE TRANSCRIPTION FACTOR MYB_SANT-LIKE PROTEIN"/>
    <property type="match status" value="1"/>
</dbReference>
<organism evidence="4 5">
    <name type="scientific">Caenorhabditis remanei</name>
    <name type="common">Caenorhabditis vulgaris</name>
    <dbReference type="NCBI Taxonomy" id="31234"/>
    <lineage>
        <taxon>Eukaryota</taxon>
        <taxon>Metazoa</taxon>
        <taxon>Ecdysozoa</taxon>
        <taxon>Nematoda</taxon>
        <taxon>Chromadorea</taxon>
        <taxon>Rhabditida</taxon>
        <taxon>Rhabditina</taxon>
        <taxon>Rhabditomorpha</taxon>
        <taxon>Rhabditoidea</taxon>
        <taxon>Rhabditidae</taxon>
        <taxon>Peloderinae</taxon>
        <taxon>Caenorhabditis</taxon>
    </lineage>
</organism>
<evidence type="ECO:0000259" key="3">
    <source>
        <dbReference type="PROSITE" id="PS51031"/>
    </source>
</evidence>
<gene>
    <name evidence="4" type="ORF">GCK72_004615</name>
</gene>
<dbReference type="PROSITE" id="PS51031">
    <property type="entry name" value="BESS"/>
    <property type="match status" value="1"/>
</dbReference>
<feature type="domain" description="MADF" evidence="2">
    <location>
        <begin position="48"/>
        <end position="134"/>
    </location>
</feature>
<accession>A0A6A5HCW1</accession>
<keyword evidence="1" id="KW-0539">Nucleus</keyword>
<feature type="domain" description="MADF" evidence="2">
    <location>
        <begin position="161"/>
        <end position="259"/>
    </location>
</feature>
<dbReference type="RefSeq" id="XP_053588989.1">
    <property type="nucleotide sequence ID" value="XM_053724795.1"/>
</dbReference>
<evidence type="ECO:0000313" key="5">
    <source>
        <dbReference type="Proteomes" id="UP000483820"/>
    </source>
</evidence>
<evidence type="ECO:0000259" key="2">
    <source>
        <dbReference type="PROSITE" id="PS51029"/>
    </source>
</evidence>
<dbReference type="InterPro" id="IPR039353">
    <property type="entry name" value="TF_Adf1"/>
</dbReference>
<evidence type="ECO:0000313" key="4">
    <source>
        <dbReference type="EMBL" id="KAF1764666.1"/>
    </source>
</evidence>
<dbReference type="AlphaFoldDB" id="A0A6A5HCW1"/>
<dbReference type="EMBL" id="WUAV01000002">
    <property type="protein sequence ID" value="KAF1764666.1"/>
    <property type="molecule type" value="Genomic_DNA"/>
</dbReference>
<dbReference type="SMART" id="SM00595">
    <property type="entry name" value="MADF"/>
    <property type="match status" value="2"/>
</dbReference>
<dbReference type="GO" id="GO:0003677">
    <property type="term" value="F:DNA binding"/>
    <property type="evidence" value="ECO:0007669"/>
    <property type="project" value="InterPro"/>
</dbReference>
<dbReference type="PROSITE" id="PS51029">
    <property type="entry name" value="MADF"/>
    <property type="match status" value="2"/>
</dbReference>
<feature type="domain" description="BESS" evidence="3">
    <location>
        <begin position="352"/>
        <end position="391"/>
    </location>
</feature>
<dbReference type="KEGG" id="crq:GCK72_004615"/>
<dbReference type="InterPro" id="IPR006578">
    <property type="entry name" value="MADF-dom"/>
</dbReference>
<sequence length="401" mass="46992">MVSSSSPDYQYFGVEEVQAEERPEAAYDMNYQSTRFNEEMIEPTFNLRLIEAVRHSRCLFDNTDRQYRNTEYKNRVWQRLVSILNFDGDPRMLSARWKQLRDKYGKEKRKQKYGQDKSSWQYFKHLHFLDPHMTDRADVSPSRKEPNGVQERVNDPHFAKSLIQEVQRHPCLYDVRDPKYRHGDCRTQAWGMIIEKLQYPGTVPSIYKQWKKHRDRYVREKRRLRNMMVRVDYDGDANLSDLSTWDMFEEMQWIDQHLDEHFPEAGGVLCLENDLKTLKNTPDSYFATEQISRCARSLKRGPSDVNNPDDGISEYEADFEAEEELNYLPMSEKRGGGAQPGYFQPNNPDVLLDGDSAFSASIVSDLRTLNDEARIVAKQQIMLLLDTAPPPISTTPAPNYM</sequence>
<protein>
    <recommendedName>
        <fullName evidence="6">MADF domain-containing protein</fullName>
    </recommendedName>
</protein>
<comment type="caution">
    <text evidence="4">The sequence shown here is derived from an EMBL/GenBank/DDBJ whole genome shotgun (WGS) entry which is preliminary data.</text>
</comment>
<name>A0A6A5HCW1_CAERE</name>
<dbReference type="GO" id="GO:0005667">
    <property type="term" value="C:transcription regulator complex"/>
    <property type="evidence" value="ECO:0007669"/>
    <property type="project" value="TreeGrafter"/>
</dbReference>